<sequence>MVIEGKQVKSWVERAYNNAVKHGWHEEKKPTAHWVMMISTEVTEAVQADRNGRWMDDLDKSGLDCVIANDHHGGLFEKFYGEHIEGTVESELADICIRIFDLMGLKNVKCRTKYITYDENVELCETRDFTVNAYFISRGILNFVTSNTPLRCEIYFNNIIVATFEWAESLGIDLVQHINLKMRYNETREYHHGGKKY</sequence>
<organism evidence="1">
    <name type="scientific">Siphoviridae sp. ctKwY15</name>
    <dbReference type="NCBI Taxonomy" id="2827843"/>
    <lineage>
        <taxon>Viruses</taxon>
        <taxon>Duplodnaviria</taxon>
        <taxon>Heunggongvirae</taxon>
        <taxon>Uroviricota</taxon>
        <taxon>Caudoviricetes</taxon>
    </lineage>
</organism>
<proteinExistence type="predicted"/>
<protein>
    <submittedName>
        <fullName evidence="1">NTP-PPase-like protein</fullName>
    </submittedName>
</protein>
<reference evidence="1" key="1">
    <citation type="journal article" date="2021" name="Proc. Natl. Acad. Sci. U.S.A.">
        <title>A Catalog of Tens of Thousands of Viruses from Human Metagenomes Reveals Hidden Associations with Chronic Diseases.</title>
        <authorList>
            <person name="Tisza M.J."/>
            <person name="Buck C.B."/>
        </authorList>
    </citation>
    <scope>NUCLEOTIDE SEQUENCE</scope>
    <source>
        <strain evidence="1">CtKwY15</strain>
    </source>
</reference>
<evidence type="ECO:0000313" key="1">
    <source>
        <dbReference type="EMBL" id="DAF54383.1"/>
    </source>
</evidence>
<name>A0A8S5SUM7_9CAUD</name>
<dbReference type="EMBL" id="BK032679">
    <property type="protein sequence ID" value="DAF54383.1"/>
    <property type="molecule type" value="Genomic_DNA"/>
</dbReference>
<accession>A0A8S5SUM7</accession>